<evidence type="ECO:0000256" key="4">
    <source>
        <dbReference type="PROSITE-ProRule" id="PRU00335"/>
    </source>
</evidence>
<evidence type="ECO:0000256" key="3">
    <source>
        <dbReference type="ARBA" id="ARBA00023163"/>
    </source>
</evidence>
<dbReference type="InterPro" id="IPR036271">
    <property type="entry name" value="Tet_transcr_reg_TetR-rel_C_sf"/>
</dbReference>
<dbReference type="EMBL" id="JACHJI010000019">
    <property type="protein sequence ID" value="MBB4902774.1"/>
    <property type="molecule type" value="Genomic_DNA"/>
</dbReference>
<evidence type="ECO:0000313" key="8">
    <source>
        <dbReference type="Proteomes" id="UP000579523"/>
    </source>
</evidence>
<feature type="domain" description="HTH tetR-type" evidence="6">
    <location>
        <begin position="7"/>
        <end position="67"/>
    </location>
</feature>
<dbReference type="SUPFAM" id="SSF46689">
    <property type="entry name" value="Homeodomain-like"/>
    <property type="match status" value="1"/>
</dbReference>
<keyword evidence="3" id="KW-0804">Transcription</keyword>
<accession>A0A7W7VAB8</accession>
<evidence type="ECO:0000256" key="5">
    <source>
        <dbReference type="SAM" id="MobiDB-lite"/>
    </source>
</evidence>
<evidence type="ECO:0000256" key="2">
    <source>
        <dbReference type="ARBA" id="ARBA00023125"/>
    </source>
</evidence>
<keyword evidence="8" id="KW-1185">Reference proteome</keyword>
<evidence type="ECO:0000256" key="1">
    <source>
        <dbReference type="ARBA" id="ARBA00023015"/>
    </source>
</evidence>
<dbReference type="InterPro" id="IPR001647">
    <property type="entry name" value="HTH_TetR"/>
</dbReference>
<dbReference type="NCBIfam" id="NF041196">
    <property type="entry name" value="ScbR_bind_reg"/>
    <property type="match status" value="1"/>
</dbReference>
<organism evidence="7 8">
    <name type="scientific">Streptomyces griseomycini</name>
    <dbReference type="NCBI Taxonomy" id="66895"/>
    <lineage>
        <taxon>Bacteria</taxon>
        <taxon>Bacillati</taxon>
        <taxon>Actinomycetota</taxon>
        <taxon>Actinomycetes</taxon>
        <taxon>Kitasatosporales</taxon>
        <taxon>Streptomycetaceae</taxon>
        <taxon>Streptomyces</taxon>
    </lineage>
</organism>
<dbReference type="SUPFAM" id="SSF48498">
    <property type="entry name" value="Tetracyclin repressor-like, C-terminal domain"/>
    <property type="match status" value="1"/>
</dbReference>
<dbReference type="RefSeq" id="WP_184828318.1">
    <property type="nucleotide sequence ID" value="NZ_BMTI01000044.1"/>
</dbReference>
<reference evidence="7 8" key="1">
    <citation type="submission" date="2020-08" db="EMBL/GenBank/DDBJ databases">
        <title>Genomic Encyclopedia of Type Strains, Phase III (KMG-III): the genomes of soil and plant-associated and newly described type strains.</title>
        <authorList>
            <person name="Whitman W."/>
        </authorList>
    </citation>
    <scope>NUCLEOTIDE SEQUENCE [LARGE SCALE GENOMIC DNA]</scope>
    <source>
        <strain evidence="7 8">CECT 3273</strain>
    </source>
</reference>
<dbReference type="Gene3D" id="1.10.357.10">
    <property type="entry name" value="Tetracycline Repressor, domain 2"/>
    <property type="match status" value="1"/>
</dbReference>
<dbReference type="GO" id="GO:0000976">
    <property type="term" value="F:transcription cis-regulatory region binding"/>
    <property type="evidence" value="ECO:0007669"/>
    <property type="project" value="TreeGrafter"/>
</dbReference>
<feature type="DNA-binding region" description="H-T-H motif" evidence="4">
    <location>
        <begin position="30"/>
        <end position="49"/>
    </location>
</feature>
<protein>
    <submittedName>
        <fullName evidence="7">AcrR family transcriptional regulator</fullName>
    </submittedName>
</protein>
<proteinExistence type="predicted"/>
<keyword evidence="1" id="KW-0805">Transcription regulation</keyword>
<evidence type="ECO:0000259" key="6">
    <source>
        <dbReference type="PROSITE" id="PS50977"/>
    </source>
</evidence>
<keyword evidence="2 4" id="KW-0238">DNA-binding</keyword>
<feature type="compositionally biased region" description="Pro residues" evidence="5">
    <location>
        <begin position="220"/>
        <end position="230"/>
    </location>
</feature>
<dbReference type="InterPro" id="IPR009057">
    <property type="entry name" value="Homeodomain-like_sf"/>
</dbReference>
<dbReference type="PANTHER" id="PTHR30055:SF234">
    <property type="entry name" value="HTH-TYPE TRANSCRIPTIONAL REGULATOR BETI"/>
    <property type="match status" value="1"/>
</dbReference>
<dbReference type="PANTHER" id="PTHR30055">
    <property type="entry name" value="HTH-TYPE TRANSCRIPTIONAL REGULATOR RUTR"/>
    <property type="match status" value="1"/>
</dbReference>
<dbReference type="Pfam" id="PF00440">
    <property type="entry name" value="TetR_N"/>
    <property type="match status" value="1"/>
</dbReference>
<evidence type="ECO:0000313" key="7">
    <source>
        <dbReference type="EMBL" id="MBB4902774.1"/>
    </source>
</evidence>
<dbReference type="PRINTS" id="PR00455">
    <property type="entry name" value="HTHTETR"/>
</dbReference>
<name>A0A7W7VAB8_9ACTN</name>
<comment type="caution">
    <text evidence="7">The sequence shown here is derived from an EMBL/GenBank/DDBJ whole genome shotgun (WGS) entry which is preliminary data.</text>
</comment>
<sequence>MKQERAVRTRQALIHAAAEAFERNGYVQARLADISSSAGVSPGALHFHFANKAAVAEAVETAAAVSLRRAAQDVQHPGMNALQRLTGVTYALAELIRTDVVARAGFRLSCDAPHRPALDLVREWEDCVRRLLAEADRERLLADGVTQQDAADVVIGATTGFEALARRQPEWLQPGTLRRFWRLLLPRLTTAEALAVLLRADSAVGAGGHEGGDRPAPGTAAPPPSVFVTR</sequence>
<dbReference type="Proteomes" id="UP000579523">
    <property type="component" value="Unassembled WGS sequence"/>
</dbReference>
<dbReference type="InterPro" id="IPR047923">
    <property type="entry name" value="ArpA-like"/>
</dbReference>
<gene>
    <name evidence="7" type="ORF">FHS37_006871</name>
</gene>
<dbReference type="AlphaFoldDB" id="A0A7W7VAB8"/>
<dbReference type="InterPro" id="IPR050109">
    <property type="entry name" value="HTH-type_TetR-like_transc_reg"/>
</dbReference>
<feature type="region of interest" description="Disordered" evidence="5">
    <location>
        <begin position="208"/>
        <end position="230"/>
    </location>
</feature>
<dbReference type="GO" id="GO:0003700">
    <property type="term" value="F:DNA-binding transcription factor activity"/>
    <property type="evidence" value="ECO:0007669"/>
    <property type="project" value="TreeGrafter"/>
</dbReference>
<dbReference type="PROSITE" id="PS50977">
    <property type="entry name" value="HTH_TETR_2"/>
    <property type="match status" value="1"/>
</dbReference>